<dbReference type="EMBL" id="JAVYJV010000015">
    <property type="protein sequence ID" value="KAK4353456.1"/>
    <property type="molecule type" value="Genomic_DNA"/>
</dbReference>
<keyword evidence="2" id="KW-1185">Reference proteome</keyword>
<proteinExistence type="predicted"/>
<comment type="caution">
    <text evidence="1">The sequence shown here is derived from an EMBL/GenBank/DDBJ whole genome shotgun (WGS) entry which is preliminary data.</text>
</comment>
<dbReference type="AlphaFoldDB" id="A0AAE1V7L1"/>
<protein>
    <submittedName>
        <fullName evidence="1">Uncharacterized protein</fullName>
    </submittedName>
</protein>
<gene>
    <name evidence="1" type="ORF">RND71_028974</name>
</gene>
<evidence type="ECO:0000313" key="1">
    <source>
        <dbReference type="EMBL" id="KAK4353456.1"/>
    </source>
</evidence>
<dbReference type="Proteomes" id="UP001291623">
    <property type="component" value="Unassembled WGS sequence"/>
</dbReference>
<sequence>MGVQIGRNLLSCYGSSELRMYYFISHMKKSIPKNTDGTGSSTLVKKEGKVDKDSIREEHIGALREYLPML</sequence>
<accession>A0AAE1V7L1</accession>
<name>A0AAE1V7L1_9SOLA</name>
<organism evidence="1 2">
    <name type="scientific">Anisodus tanguticus</name>
    <dbReference type="NCBI Taxonomy" id="243964"/>
    <lineage>
        <taxon>Eukaryota</taxon>
        <taxon>Viridiplantae</taxon>
        <taxon>Streptophyta</taxon>
        <taxon>Embryophyta</taxon>
        <taxon>Tracheophyta</taxon>
        <taxon>Spermatophyta</taxon>
        <taxon>Magnoliopsida</taxon>
        <taxon>eudicotyledons</taxon>
        <taxon>Gunneridae</taxon>
        <taxon>Pentapetalae</taxon>
        <taxon>asterids</taxon>
        <taxon>lamiids</taxon>
        <taxon>Solanales</taxon>
        <taxon>Solanaceae</taxon>
        <taxon>Solanoideae</taxon>
        <taxon>Hyoscyameae</taxon>
        <taxon>Anisodus</taxon>
    </lineage>
</organism>
<evidence type="ECO:0000313" key="2">
    <source>
        <dbReference type="Proteomes" id="UP001291623"/>
    </source>
</evidence>
<reference evidence="1" key="1">
    <citation type="submission" date="2023-12" db="EMBL/GenBank/DDBJ databases">
        <title>Genome assembly of Anisodus tanguticus.</title>
        <authorList>
            <person name="Wang Y.-J."/>
        </authorList>
    </citation>
    <scope>NUCLEOTIDE SEQUENCE</scope>
    <source>
        <strain evidence="1">KB-2021</strain>
        <tissue evidence="1">Leaf</tissue>
    </source>
</reference>